<dbReference type="InterPro" id="IPR027312">
    <property type="entry name" value="Sda1"/>
</dbReference>
<feature type="region of interest" description="Disordered" evidence="7">
    <location>
        <begin position="525"/>
        <end position="578"/>
    </location>
</feature>
<evidence type="ECO:0000313" key="11">
    <source>
        <dbReference type="EMBL" id="KAF9518395.1"/>
    </source>
</evidence>
<feature type="domain" description="SDA1 N-terminal" evidence="9">
    <location>
        <begin position="67"/>
        <end position="177"/>
    </location>
</feature>
<dbReference type="Pfam" id="PF21638">
    <property type="entry name" value="SDA1_C"/>
    <property type="match status" value="1"/>
</dbReference>
<comment type="caution">
    <text evidence="11">The sequence shown here is derived from an EMBL/GenBank/DDBJ whole genome shotgun (WGS) entry which is preliminary data.</text>
</comment>
<dbReference type="PANTHER" id="PTHR12730:SF0">
    <property type="entry name" value="PROTEIN SDA1 HOMOLOG"/>
    <property type="match status" value="1"/>
</dbReference>
<protein>
    <recommendedName>
        <fullName evidence="6">Protein SDA1</fullName>
    </recommendedName>
</protein>
<evidence type="ECO:0000256" key="2">
    <source>
        <dbReference type="ARBA" id="ARBA00022448"/>
    </source>
</evidence>
<organism evidence="11 12">
    <name type="scientific">Hydnum rufescens UP504</name>
    <dbReference type="NCBI Taxonomy" id="1448309"/>
    <lineage>
        <taxon>Eukaryota</taxon>
        <taxon>Fungi</taxon>
        <taxon>Dikarya</taxon>
        <taxon>Basidiomycota</taxon>
        <taxon>Agaricomycotina</taxon>
        <taxon>Agaricomycetes</taxon>
        <taxon>Cantharellales</taxon>
        <taxon>Hydnaceae</taxon>
        <taxon>Hydnum</taxon>
    </lineage>
</organism>
<proteinExistence type="inferred from homology"/>
<feature type="compositionally biased region" description="Basic and acidic residues" evidence="7">
    <location>
        <begin position="754"/>
        <end position="763"/>
    </location>
</feature>
<feature type="compositionally biased region" description="Acidic residues" evidence="7">
    <location>
        <begin position="537"/>
        <end position="555"/>
    </location>
</feature>
<keyword evidence="12" id="KW-1185">Reference proteome</keyword>
<keyword evidence="4 6" id="KW-0653">Protein transport</keyword>
<evidence type="ECO:0000259" key="10">
    <source>
        <dbReference type="Pfam" id="PF21638"/>
    </source>
</evidence>
<keyword evidence="3 6" id="KW-0690">Ribosome biogenesis</keyword>
<dbReference type="GO" id="GO:0015031">
    <property type="term" value="P:protein transport"/>
    <property type="evidence" value="ECO:0007669"/>
    <property type="project" value="UniProtKB-KW"/>
</dbReference>
<dbReference type="GO" id="GO:0042273">
    <property type="term" value="P:ribosomal large subunit biogenesis"/>
    <property type="evidence" value="ECO:0007669"/>
    <property type="project" value="UniProtKB-UniRule"/>
</dbReference>
<dbReference type="InterPro" id="IPR007949">
    <property type="entry name" value="SDA1_MD"/>
</dbReference>
<dbReference type="AlphaFoldDB" id="A0A9P6E1E8"/>
<evidence type="ECO:0000256" key="3">
    <source>
        <dbReference type="ARBA" id="ARBA00022517"/>
    </source>
</evidence>
<comment type="similarity">
    <text evidence="1 6">Belongs to the SDA1 family.</text>
</comment>
<dbReference type="OrthoDB" id="2196187at2759"/>
<accession>A0A9P6E1E8</accession>
<feature type="domain" description="SDA1 middle" evidence="8">
    <location>
        <begin position="559"/>
        <end position="695"/>
    </location>
</feature>
<dbReference type="Proteomes" id="UP000886523">
    <property type="component" value="Unassembled WGS sequence"/>
</dbReference>
<feature type="compositionally biased region" description="Basic and acidic residues" evidence="7">
    <location>
        <begin position="684"/>
        <end position="703"/>
    </location>
</feature>
<evidence type="ECO:0000256" key="6">
    <source>
        <dbReference type="RuleBase" id="RU365057"/>
    </source>
</evidence>
<keyword evidence="2 6" id="KW-0813">Transport</keyword>
<evidence type="ECO:0000256" key="5">
    <source>
        <dbReference type="ARBA" id="ARBA00023242"/>
    </source>
</evidence>
<evidence type="ECO:0000259" key="8">
    <source>
        <dbReference type="Pfam" id="PF05285"/>
    </source>
</evidence>
<reference evidence="11" key="1">
    <citation type="journal article" date="2020" name="Nat. Commun.">
        <title>Large-scale genome sequencing of mycorrhizal fungi provides insights into the early evolution of symbiotic traits.</title>
        <authorList>
            <person name="Miyauchi S."/>
            <person name="Kiss E."/>
            <person name="Kuo A."/>
            <person name="Drula E."/>
            <person name="Kohler A."/>
            <person name="Sanchez-Garcia M."/>
            <person name="Morin E."/>
            <person name="Andreopoulos B."/>
            <person name="Barry K.W."/>
            <person name="Bonito G."/>
            <person name="Buee M."/>
            <person name="Carver A."/>
            <person name="Chen C."/>
            <person name="Cichocki N."/>
            <person name="Clum A."/>
            <person name="Culley D."/>
            <person name="Crous P.W."/>
            <person name="Fauchery L."/>
            <person name="Girlanda M."/>
            <person name="Hayes R.D."/>
            <person name="Keri Z."/>
            <person name="LaButti K."/>
            <person name="Lipzen A."/>
            <person name="Lombard V."/>
            <person name="Magnuson J."/>
            <person name="Maillard F."/>
            <person name="Murat C."/>
            <person name="Nolan M."/>
            <person name="Ohm R.A."/>
            <person name="Pangilinan J."/>
            <person name="Pereira M.F."/>
            <person name="Perotto S."/>
            <person name="Peter M."/>
            <person name="Pfister S."/>
            <person name="Riley R."/>
            <person name="Sitrit Y."/>
            <person name="Stielow J.B."/>
            <person name="Szollosi G."/>
            <person name="Zifcakova L."/>
            <person name="Stursova M."/>
            <person name="Spatafora J.W."/>
            <person name="Tedersoo L."/>
            <person name="Vaario L.M."/>
            <person name="Yamada A."/>
            <person name="Yan M."/>
            <person name="Wang P."/>
            <person name="Xu J."/>
            <person name="Bruns T."/>
            <person name="Baldrian P."/>
            <person name="Vilgalys R."/>
            <person name="Dunand C."/>
            <person name="Henrissat B."/>
            <person name="Grigoriev I.V."/>
            <person name="Hibbett D."/>
            <person name="Nagy L.G."/>
            <person name="Martin F.M."/>
        </authorList>
    </citation>
    <scope>NUCLEOTIDE SEQUENCE</scope>
    <source>
        <strain evidence="11">UP504</strain>
    </source>
</reference>
<evidence type="ECO:0000256" key="4">
    <source>
        <dbReference type="ARBA" id="ARBA00022927"/>
    </source>
</evidence>
<feature type="compositionally biased region" description="Basic residues" evidence="7">
    <location>
        <begin position="738"/>
        <end position="753"/>
    </location>
</feature>
<dbReference type="Pfam" id="PF05285">
    <property type="entry name" value="SDA1_dom"/>
    <property type="match status" value="1"/>
</dbReference>
<feature type="domain" description="SDA1 C-terminal" evidence="10">
    <location>
        <begin position="716"/>
        <end position="762"/>
    </location>
</feature>
<evidence type="ECO:0000256" key="1">
    <source>
        <dbReference type="ARBA" id="ARBA00005783"/>
    </source>
</evidence>
<gene>
    <name evidence="11" type="ORF">BS47DRAFT_1325380</name>
</gene>
<feature type="region of interest" description="Disordered" evidence="7">
    <location>
        <begin position="684"/>
        <end position="763"/>
    </location>
</feature>
<dbReference type="GO" id="GO:0005730">
    <property type="term" value="C:nucleolus"/>
    <property type="evidence" value="ECO:0007669"/>
    <property type="project" value="UniProtKB-SubCell"/>
</dbReference>
<evidence type="ECO:0000256" key="7">
    <source>
        <dbReference type="SAM" id="MobiDB-lite"/>
    </source>
</evidence>
<dbReference type="InterPro" id="IPR012977">
    <property type="entry name" value="SDA1_N"/>
</dbReference>
<comment type="function">
    <text evidence="6">Required for 60S pre-ribosomal subunits export to the cytoplasm.</text>
</comment>
<evidence type="ECO:0000313" key="12">
    <source>
        <dbReference type="Proteomes" id="UP000886523"/>
    </source>
</evidence>
<dbReference type="Pfam" id="PF08158">
    <property type="entry name" value="SDA1_HEAT"/>
    <property type="match status" value="2"/>
</dbReference>
<comment type="subcellular location">
    <subcellularLocation>
        <location evidence="6">Nucleus</location>
        <location evidence="6">Nucleolus</location>
    </subcellularLocation>
</comment>
<dbReference type="PANTHER" id="PTHR12730">
    <property type="entry name" value="HSDA/SDA1-RELATED"/>
    <property type="match status" value="1"/>
</dbReference>
<dbReference type="EMBL" id="MU128925">
    <property type="protein sequence ID" value="KAF9518395.1"/>
    <property type="molecule type" value="Genomic_DNA"/>
</dbReference>
<dbReference type="GO" id="GO:0000055">
    <property type="term" value="P:ribosomal large subunit export from nucleus"/>
    <property type="evidence" value="ECO:0007669"/>
    <property type="project" value="UniProtKB-UniRule"/>
</dbReference>
<name>A0A9P6E1E8_9AGAM</name>
<feature type="domain" description="SDA1 N-terminal" evidence="9">
    <location>
        <begin position="204"/>
        <end position="456"/>
    </location>
</feature>
<dbReference type="InterPro" id="IPR048292">
    <property type="entry name" value="SDA1_C"/>
</dbReference>
<sequence>MGKKKTTRGVLLTANLPQLQNLIKRDPEGYKDEFVQQLNHYESIRRIFEIKPDDDDDARRFRDLVNFLSQVAPCYPKETAEFPPQLSSLLLGSYATLSPDTRKALVHNLVLLRNKDVISSLELLQTLFPLLPRTTSSTLRTFIRKTILSDIRTANLKSKNHKLNRAVQAMLFGMVERGMDGEVQGDKGKLRGHKHIEGLKISGEEAMWAVTLTKELWKKGIWNDAKSVSIVALGCFHPIIKVQSAAIHFFLGSEDEEAENSDEEERIPDLKHLQHKRTVTKKTVSGERKMEKAIKLARKRRAEKQNNGNSNPNFPALQLLHDPQTFAEKLYEGLNKYDQRFSLDHKILIMQLLSRVMGSHKLCVLGFYTYIVKYLTYHQLRITVILVSLAQSAHDLTPPDVLTPVIYKLAKEFVHPGVSSEVIAAGINAIREVCRRQPWCMEEDLLSDLVEYHKSKDKGVFTASRSLIQLYRDVNPNMLHRRHRGKAASMGIQAGSQPLPFGHAPEAAVGIEGLELLEEHLEQKKAEADNEAFPADKEDDWNGWEVESDGSEESDSGSWIDVNSEGPSVEVSDSEDEGKLAHRKVPVVDDKMDGDSQTPAEAEEAPARVQTLATTKILTPADYVMLNELRIQAAAKAVESGGGSAAKRKLATLEANRKLDSNHQDNTFLSETDILGPRKKAKADYAERMESIQKGREGREKFGSSKGKKKHETPTSSTNREKARNKPIMMILGSAAVRGKKKQSLREKQRRLRAHIEKAKKAK</sequence>
<evidence type="ECO:0000259" key="9">
    <source>
        <dbReference type="Pfam" id="PF08158"/>
    </source>
</evidence>
<keyword evidence="5 6" id="KW-0539">Nucleus</keyword>